<feature type="compositionally biased region" description="Basic and acidic residues" evidence="1">
    <location>
        <begin position="668"/>
        <end position="677"/>
    </location>
</feature>
<dbReference type="InterPro" id="IPR008984">
    <property type="entry name" value="SMAD_FHA_dom_sf"/>
</dbReference>
<feature type="domain" description="FHA" evidence="2">
    <location>
        <begin position="37"/>
        <end position="92"/>
    </location>
</feature>
<feature type="compositionally biased region" description="Basic and acidic residues" evidence="1">
    <location>
        <begin position="461"/>
        <end position="476"/>
    </location>
</feature>
<feature type="region of interest" description="Disordered" evidence="1">
    <location>
        <begin position="421"/>
        <end position="493"/>
    </location>
</feature>
<dbReference type="InterPro" id="IPR000253">
    <property type="entry name" value="FHA_dom"/>
</dbReference>
<dbReference type="Proteomes" id="UP001218188">
    <property type="component" value="Unassembled WGS sequence"/>
</dbReference>
<name>A0AAD6TGE5_9AGAR</name>
<evidence type="ECO:0000313" key="3">
    <source>
        <dbReference type="EMBL" id="KAJ7044876.1"/>
    </source>
</evidence>
<dbReference type="Pfam" id="PF00498">
    <property type="entry name" value="FHA"/>
    <property type="match status" value="2"/>
</dbReference>
<reference evidence="3" key="1">
    <citation type="submission" date="2023-03" db="EMBL/GenBank/DDBJ databases">
        <title>Massive genome expansion in bonnet fungi (Mycena s.s.) driven by repeated elements and novel gene families across ecological guilds.</title>
        <authorList>
            <consortium name="Lawrence Berkeley National Laboratory"/>
            <person name="Harder C.B."/>
            <person name="Miyauchi S."/>
            <person name="Viragh M."/>
            <person name="Kuo A."/>
            <person name="Thoen E."/>
            <person name="Andreopoulos B."/>
            <person name="Lu D."/>
            <person name="Skrede I."/>
            <person name="Drula E."/>
            <person name="Henrissat B."/>
            <person name="Morin E."/>
            <person name="Kohler A."/>
            <person name="Barry K."/>
            <person name="LaButti K."/>
            <person name="Morin E."/>
            <person name="Salamov A."/>
            <person name="Lipzen A."/>
            <person name="Mereny Z."/>
            <person name="Hegedus B."/>
            <person name="Baldrian P."/>
            <person name="Stursova M."/>
            <person name="Weitz H."/>
            <person name="Taylor A."/>
            <person name="Grigoriev I.V."/>
            <person name="Nagy L.G."/>
            <person name="Martin F."/>
            <person name="Kauserud H."/>
        </authorList>
    </citation>
    <scope>NUCLEOTIDE SEQUENCE</scope>
    <source>
        <strain evidence="3">CBHHK200</strain>
    </source>
</reference>
<dbReference type="PROSITE" id="PS50006">
    <property type="entry name" value="FHA_DOMAIN"/>
    <property type="match status" value="2"/>
</dbReference>
<feature type="region of interest" description="Disordered" evidence="1">
    <location>
        <begin position="260"/>
        <end position="375"/>
    </location>
</feature>
<accession>A0AAD6TGE5</accession>
<keyword evidence="4" id="KW-1185">Reference proteome</keyword>
<feature type="compositionally biased region" description="Polar residues" evidence="1">
    <location>
        <begin position="637"/>
        <end position="663"/>
    </location>
</feature>
<dbReference type="EMBL" id="JARJCM010000006">
    <property type="protein sequence ID" value="KAJ7044876.1"/>
    <property type="molecule type" value="Genomic_DNA"/>
</dbReference>
<feature type="compositionally biased region" description="Polar residues" evidence="1">
    <location>
        <begin position="188"/>
        <end position="204"/>
    </location>
</feature>
<evidence type="ECO:0000259" key="2">
    <source>
        <dbReference type="PROSITE" id="PS50006"/>
    </source>
</evidence>
<feature type="region of interest" description="Disordered" evidence="1">
    <location>
        <begin position="637"/>
        <end position="677"/>
    </location>
</feature>
<dbReference type="SUPFAM" id="SSF49879">
    <property type="entry name" value="SMAD/FHA domain"/>
    <property type="match status" value="2"/>
</dbReference>
<feature type="compositionally biased region" description="Polar residues" evidence="1">
    <location>
        <begin position="216"/>
        <end position="248"/>
    </location>
</feature>
<feature type="domain" description="FHA" evidence="2">
    <location>
        <begin position="518"/>
        <end position="573"/>
    </location>
</feature>
<feature type="region of interest" description="Disordered" evidence="1">
    <location>
        <begin position="692"/>
        <end position="733"/>
    </location>
</feature>
<feature type="compositionally biased region" description="Low complexity" evidence="1">
    <location>
        <begin position="351"/>
        <end position="363"/>
    </location>
</feature>
<protein>
    <recommendedName>
        <fullName evidence="2">FHA domain-containing protein</fullName>
    </recommendedName>
</protein>
<feature type="region of interest" description="Disordered" evidence="1">
    <location>
        <begin position="136"/>
        <end position="248"/>
    </location>
</feature>
<evidence type="ECO:0000313" key="4">
    <source>
        <dbReference type="Proteomes" id="UP001218188"/>
    </source>
</evidence>
<comment type="caution">
    <text evidence="3">The sequence shown here is derived from an EMBL/GenBank/DDBJ whole genome shotgun (WGS) entry which is preliminary data.</text>
</comment>
<organism evidence="3 4">
    <name type="scientific">Mycena alexandri</name>
    <dbReference type="NCBI Taxonomy" id="1745969"/>
    <lineage>
        <taxon>Eukaryota</taxon>
        <taxon>Fungi</taxon>
        <taxon>Dikarya</taxon>
        <taxon>Basidiomycota</taxon>
        <taxon>Agaricomycotina</taxon>
        <taxon>Agaricomycetes</taxon>
        <taxon>Agaricomycetidae</taxon>
        <taxon>Agaricales</taxon>
        <taxon>Marasmiineae</taxon>
        <taxon>Mycenaceae</taxon>
        <taxon>Mycena</taxon>
    </lineage>
</organism>
<sequence length="930" mass="101277">MASKYPPRGRISTKTQGVAVLGVEFVYEDKPSSSTIIEPKQGSDTVDVGRKLFGFNKKTVSWNHARLTFKTSKVSITDLGSSWGTWVQSKNGPLTVGSPHFLKDGDRIVFGARKDEGISKDPNTVRIKIIFLPSITSPDTAQPNLDRPDMSLPPSRDARDARRRYISPHPTVGIASPPTPSDHRPGSHGTSQSLLPSMRESPTSDSREESQAVADSETTSTPSSSVLRLPSTMTTPSRSSWIEGSQSAPPSIFKAVKKITASRPAAPHMAQTVPRMSQPRPKGRVTPKTPSPRPTPDRVSRLPSQSATPPARKVNGAKTPSSPSPRNGTSEKGNGLRSTGPKKKVYRQSETTLPHPTLLPTAPSHFETDDHSASETPKILIVSSDTSPAVRDSPLSLDSKMANYKTNGIASLPPYSPDAGTTFLTPLHIPAHSQSDNRDDPPAIQPSVLPPHHRRTPSVETLKKYHALSDSDDSRSLPKPGVSKSGKVKTGTQKQVVSVTGIEFIYEDSNKRPEKLTVRKPDGSDTFDVGRNLFGHNMKIISSTHARLTFKISKVSITDLGSSEGTWVQSKNGALTVGSPHMLQDGDRIVFGARADEGITKDPQAIRVKVTFLYEPAAHDPSVPAQQDAPLRLMNDVNQQSNSRPGTPSGNTGVAENNRSSSPALKRSKGDERRKPQADLAEKMFPDAPSQIANAQSERPASAIPQVIPHTTAPRRRASSFREDEHPKVPETSYTELSGHVEIPWSEGFRPGYGVSALTGEFTAGSAFHDVNHINVVETSRPAKSHTTIEHLNWQTVKEFQDDFEISVGATVNVPCPLVGANAKIAKILSENTSTSKIVVQYKVEVTFSPEFISADLKLEKGLDKLRDEDFRAQYGDYYIAGYQRGYSCRMIAVCQTNEKKVTESLGQEVVLLVIFMQFVLMQTIGRSVR</sequence>
<evidence type="ECO:0000256" key="1">
    <source>
        <dbReference type="SAM" id="MobiDB-lite"/>
    </source>
</evidence>
<feature type="compositionally biased region" description="Basic and acidic residues" evidence="1">
    <location>
        <begin position="720"/>
        <end position="729"/>
    </location>
</feature>
<proteinExistence type="predicted"/>
<gene>
    <name evidence="3" type="ORF">C8F04DRAFT_1250123</name>
</gene>
<dbReference type="Gene3D" id="2.60.200.20">
    <property type="match status" value="2"/>
</dbReference>
<feature type="compositionally biased region" description="Polar residues" evidence="1">
    <location>
        <begin position="318"/>
        <end position="332"/>
    </location>
</feature>
<dbReference type="CDD" id="cd00060">
    <property type="entry name" value="FHA"/>
    <property type="match status" value="2"/>
</dbReference>
<dbReference type="AlphaFoldDB" id="A0AAD6TGE5"/>